<dbReference type="AlphaFoldDB" id="A0A1N7JB80"/>
<name>A0A1N7JB80_9CORY</name>
<feature type="domain" description="AMIN-like" evidence="2">
    <location>
        <begin position="133"/>
        <end position="255"/>
    </location>
</feature>
<dbReference type="STRING" id="1161099.SAMN05444817_105100"/>
<gene>
    <name evidence="3" type="ORF">SAMN05444817_105100</name>
</gene>
<evidence type="ECO:0000259" key="2">
    <source>
        <dbReference type="Pfam" id="PF24837"/>
    </source>
</evidence>
<evidence type="ECO:0000256" key="1">
    <source>
        <dbReference type="SAM" id="MobiDB-lite"/>
    </source>
</evidence>
<organism evidence="3 4">
    <name type="scientific">Corynebacterium appendicis CIP 107643</name>
    <dbReference type="NCBI Taxonomy" id="1161099"/>
    <lineage>
        <taxon>Bacteria</taxon>
        <taxon>Bacillati</taxon>
        <taxon>Actinomycetota</taxon>
        <taxon>Actinomycetes</taxon>
        <taxon>Mycobacteriales</taxon>
        <taxon>Corynebacteriaceae</taxon>
        <taxon>Corynebacterium</taxon>
    </lineage>
</organism>
<dbReference type="InterPro" id="IPR056303">
    <property type="entry name" value="AMIN-like"/>
</dbReference>
<evidence type="ECO:0000313" key="3">
    <source>
        <dbReference type="EMBL" id="SIS46544.1"/>
    </source>
</evidence>
<dbReference type="Pfam" id="PF24837">
    <property type="entry name" value="AMIN-like"/>
    <property type="match status" value="1"/>
</dbReference>
<protein>
    <recommendedName>
        <fullName evidence="2">AMIN-like domain-containing protein</fullName>
    </recommendedName>
</protein>
<evidence type="ECO:0000313" key="4">
    <source>
        <dbReference type="Proteomes" id="UP000186292"/>
    </source>
</evidence>
<sequence>MVNLVSVSKFALSPNPRFSGGAGSTRAAAAVSVAALAVATLSGCGTVGEGGVVQSGAEPAGADSVVAGQTEELQAGKTLNEAGSLSGNGKDRSDRDRGRDSDSDAKLASEKGHLDAANESPKTTRPSAPSRLAVTGLEVEEHDGFDRVIVSLDGDGEPGWFVDYSSSPVQQTAGAPLEVEGSAFLKVNIDGTVYPQDIGRNDVEANHAEGSGSVVEVLNAGTSAGRSQIVIGLKKTAPYTVQTVYNPTRLAIDIARS</sequence>
<dbReference type="Proteomes" id="UP000186292">
    <property type="component" value="Unassembled WGS sequence"/>
</dbReference>
<reference evidence="4" key="1">
    <citation type="submission" date="2017-01" db="EMBL/GenBank/DDBJ databases">
        <authorList>
            <person name="Varghese N."/>
            <person name="Submissions S."/>
        </authorList>
    </citation>
    <scope>NUCLEOTIDE SEQUENCE [LARGE SCALE GENOMIC DNA]</scope>
    <source>
        <strain evidence="4">DSM 44531</strain>
    </source>
</reference>
<feature type="compositionally biased region" description="Basic and acidic residues" evidence="1">
    <location>
        <begin position="89"/>
        <end position="116"/>
    </location>
</feature>
<dbReference type="EMBL" id="FTOF01000005">
    <property type="protein sequence ID" value="SIS46544.1"/>
    <property type="molecule type" value="Genomic_DNA"/>
</dbReference>
<accession>A0A1N7JB80</accession>
<feature type="region of interest" description="Disordered" evidence="1">
    <location>
        <begin position="75"/>
        <end position="130"/>
    </location>
</feature>
<keyword evidence="4" id="KW-1185">Reference proteome</keyword>
<proteinExistence type="predicted"/>